<proteinExistence type="predicted"/>
<feature type="region of interest" description="Disordered" evidence="2">
    <location>
        <begin position="107"/>
        <end position="152"/>
    </location>
</feature>
<organism evidence="3 4">
    <name type="scientific">Monosporascus ibericus</name>
    <dbReference type="NCBI Taxonomy" id="155417"/>
    <lineage>
        <taxon>Eukaryota</taxon>
        <taxon>Fungi</taxon>
        <taxon>Dikarya</taxon>
        <taxon>Ascomycota</taxon>
        <taxon>Pezizomycotina</taxon>
        <taxon>Sordariomycetes</taxon>
        <taxon>Xylariomycetidae</taxon>
        <taxon>Xylariales</taxon>
        <taxon>Xylariales incertae sedis</taxon>
        <taxon>Monosporascus</taxon>
    </lineage>
</organism>
<gene>
    <name evidence="3" type="ORF">DL764_010114</name>
</gene>
<evidence type="ECO:0000313" key="3">
    <source>
        <dbReference type="EMBL" id="RYO78474.1"/>
    </source>
</evidence>
<dbReference type="OrthoDB" id="542013at2759"/>
<comment type="caution">
    <text evidence="3">The sequence shown here is derived from an EMBL/GenBank/DDBJ whole genome shotgun (WGS) entry which is preliminary data.</text>
</comment>
<dbReference type="Gene3D" id="3.40.50.720">
    <property type="entry name" value="NAD(P)-binding Rossmann-like Domain"/>
    <property type="match status" value="1"/>
</dbReference>
<protein>
    <submittedName>
        <fullName evidence="3">Uncharacterized protein</fullName>
    </submittedName>
</protein>
<dbReference type="PANTHER" id="PTHR43157">
    <property type="entry name" value="PHOSPHATIDYLINOSITOL-GLYCAN BIOSYNTHESIS CLASS F PROTEIN-RELATED"/>
    <property type="match status" value="1"/>
</dbReference>
<keyword evidence="1" id="KW-0560">Oxidoreductase</keyword>
<evidence type="ECO:0000256" key="2">
    <source>
        <dbReference type="SAM" id="MobiDB-lite"/>
    </source>
</evidence>
<dbReference type="InterPro" id="IPR036291">
    <property type="entry name" value="NAD(P)-bd_dom_sf"/>
</dbReference>
<feature type="compositionally biased region" description="Basic residues" evidence="2">
    <location>
        <begin position="113"/>
        <end position="138"/>
    </location>
</feature>
<keyword evidence="4" id="KW-1185">Reference proteome</keyword>
<dbReference type="PANTHER" id="PTHR43157:SF31">
    <property type="entry name" value="PHOSPHATIDYLINOSITOL-GLYCAN BIOSYNTHESIS CLASS F PROTEIN"/>
    <property type="match status" value="1"/>
</dbReference>
<reference evidence="3 4" key="1">
    <citation type="submission" date="2018-06" db="EMBL/GenBank/DDBJ databases">
        <title>Complete Genomes of Monosporascus.</title>
        <authorList>
            <person name="Robinson A.J."/>
            <person name="Natvig D.O."/>
        </authorList>
    </citation>
    <scope>NUCLEOTIDE SEQUENCE [LARGE SCALE GENOMIC DNA]</scope>
    <source>
        <strain evidence="3 4">CBS 110550</strain>
    </source>
</reference>
<dbReference type="AlphaFoldDB" id="A0A4Q4SV62"/>
<evidence type="ECO:0000256" key="1">
    <source>
        <dbReference type="ARBA" id="ARBA00023002"/>
    </source>
</evidence>
<accession>A0A4Q4SV62</accession>
<dbReference type="SUPFAM" id="SSF51735">
    <property type="entry name" value="NAD(P)-binding Rossmann-fold domains"/>
    <property type="match status" value="1"/>
</dbReference>
<dbReference type="GO" id="GO:0016491">
    <property type="term" value="F:oxidoreductase activity"/>
    <property type="evidence" value="ECO:0007669"/>
    <property type="project" value="UniProtKB-KW"/>
</dbReference>
<evidence type="ECO:0000313" key="4">
    <source>
        <dbReference type="Proteomes" id="UP000293360"/>
    </source>
</evidence>
<dbReference type="EMBL" id="QJNU01001194">
    <property type="protein sequence ID" value="RYO78474.1"/>
    <property type="molecule type" value="Genomic_DNA"/>
</dbReference>
<sequence>MQCESNIRITGGISGLRAIRPADRINKAIGQSSRIFLQLDLGDLAKVRAYARQWKAESYPPIHALVLNARLCFPGDLTRTRDGLEATFGINHVGHALLFHLLAPGPAPGGARPRTRRRPRRPHLQRHARLRAARRQVRHGLGAGATPGGRVARSARATVLRHQQARQPALGVKQFPEVVWFCPLISRFKNTQLS</sequence>
<dbReference type="Proteomes" id="UP000293360">
    <property type="component" value="Unassembled WGS sequence"/>
</dbReference>
<dbReference type="STRING" id="155417.A0A4Q4SV62"/>
<name>A0A4Q4SV62_9PEZI</name>